<evidence type="ECO:0000313" key="2">
    <source>
        <dbReference type="Proteomes" id="UP001156441"/>
    </source>
</evidence>
<evidence type="ECO:0000313" key="1">
    <source>
        <dbReference type="EMBL" id="MCT2587776.1"/>
    </source>
</evidence>
<name>A0ABT2JJ10_9PSEU</name>
<protein>
    <submittedName>
        <fullName evidence="1">Uncharacterized protein</fullName>
    </submittedName>
</protein>
<dbReference type="RefSeq" id="WP_260195686.1">
    <property type="nucleotide sequence ID" value="NZ_JAFFZE010000028.1"/>
</dbReference>
<dbReference type="Proteomes" id="UP001156441">
    <property type="component" value="Unassembled WGS sequence"/>
</dbReference>
<dbReference type="InterPro" id="IPR048142">
    <property type="entry name" value="QRL_CxxC_CxxC"/>
</dbReference>
<sequence length="128" mass="14083">MTAMVTLPWSGDRWPGRMENGLPTFRFRSAPSGLATRRQLRAAGLCPGGQEVAAQLVWRCGKRWAALYRRDLAVPSPGATTAQLAALRRAERVLRTCTGCGRVWAFRLPRSVGRRCWPCTSAREGVAA</sequence>
<dbReference type="EMBL" id="JAFFZE010000028">
    <property type="protein sequence ID" value="MCT2587776.1"/>
    <property type="molecule type" value="Genomic_DNA"/>
</dbReference>
<accession>A0ABT2JJ10</accession>
<proteinExistence type="predicted"/>
<organism evidence="1 2">
    <name type="scientific">Actinophytocola gossypii</name>
    <dbReference type="NCBI Taxonomy" id="2812003"/>
    <lineage>
        <taxon>Bacteria</taxon>
        <taxon>Bacillati</taxon>
        <taxon>Actinomycetota</taxon>
        <taxon>Actinomycetes</taxon>
        <taxon>Pseudonocardiales</taxon>
        <taxon>Pseudonocardiaceae</taxon>
    </lineage>
</organism>
<comment type="caution">
    <text evidence="1">The sequence shown here is derived from an EMBL/GenBank/DDBJ whole genome shotgun (WGS) entry which is preliminary data.</text>
</comment>
<dbReference type="NCBIfam" id="NF041638">
    <property type="entry name" value="QRL_CxxC_CxxC"/>
    <property type="match status" value="1"/>
</dbReference>
<reference evidence="1 2" key="1">
    <citation type="submission" date="2021-02" db="EMBL/GenBank/DDBJ databases">
        <title>Actinophytocola xerophila sp. nov., isolated from soil of cotton cropping field.</title>
        <authorList>
            <person name="Huang R."/>
            <person name="Chen X."/>
            <person name="Ge X."/>
            <person name="Liu W."/>
        </authorList>
    </citation>
    <scope>NUCLEOTIDE SEQUENCE [LARGE SCALE GENOMIC DNA]</scope>
    <source>
        <strain evidence="1 2">S1-96</strain>
    </source>
</reference>
<gene>
    <name evidence="1" type="ORF">JT362_32135</name>
</gene>
<keyword evidence="2" id="KW-1185">Reference proteome</keyword>